<organism evidence="3 4">
    <name type="scientific">Candidatus Desulfobia pelagia</name>
    <dbReference type="NCBI Taxonomy" id="2841692"/>
    <lineage>
        <taxon>Bacteria</taxon>
        <taxon>Pseudomonadati</taxon>
        <taxon>Thermodesulfobacteriota</taxon>
        <taxon>Desulfobulbia</taxon>
        <taxon>Desulfobulbales</taxon>
        <taxon>Desulfobulbaceae</taxon>
        <taxon>Candidatus Desulfobia</taxon>
    </lineage>
</organism>
<keyword evidence="1" id="KW-0472">Membrane</keyword>
<protein>
    <submittedName>
        <fullName evidence="3">Phosphatidylglycerophosphatase A</fullName>
    </submittedName>
</protein>
<dbReference type="InterPro" id="IPR036681">
    <property type="entry name" value="PgpA-like_sf"/>
</dbReference>
<feature type="transmembrane region" description="Helical" evidence="1">
    <location>
        <begin position="32"/>
        <end position="58"/>
    </location>
</feature>
<proteinExistence type="predicted"/>
<dbReference type="PIRSF" id="PIRSF006162">
    <property type="entry name" value="PgpA"/>
    <property type="match status" value="1"/>
</dbReference>
<dbReference type="EMBL" id="JACNJZ010000085">
    <property type="protein sequence ID" value="MBC8317388.1"/>
    <property type="molecule type" value="Genomic_DNA"/>
</dbReference>
<evidence type="ECO:0000259" key="2">
    <source>
        <dbReference type="Pfam" id="PF04608"/>
    </source>
</evidence>
<comment type="caution">
    <text evidence="3">The sequence shown here is derived from an EMBL/GenBank/DDBJ whole genome shotgun (WGS) entry which is preliminary data.</text>
</comment>
<dbReference type="AlphaFoldDB" id="A0A8J6NEW8"/>
<dbReference type="PANTHER" id="PTHR36305">
    <property type="entry name" value="PHOSPHATIDYLGLYCEROPHOSPHATASE A"/>
    <property type="match status" value="1"/>
</dbReference>
<dbReference type="GO" id="GO:0008962">
    <property type="term" value="F:phosphatidylglycerophosphatase activity"/>
    <property type="evidence" value="ECO:0007669"/>
    <property type="project" value="InterPro"/>
</dbReference>
<keyword evidence="1" id="KW-1133">Transmembrane helix</keyword>
<dbReference type="InterPro" id="IPR007686">
    <property type="entry name" value="YutG/PgpA"/>
</dbReference>
<feature type="transmembrane region" description="Helical" evidence="1">
    <location>
        <begin position="79"/>
        <end position="103"/>
    </location>
</feature>
<feature type="domain" description="YutG/PgpA" evidence="2">
    <location>
        <begin position="8"/>
        <end position="144"/>
    </location>
</feature>
<dbReference type="CDD" id="cd06971">
    <property type="entry name" value="PgpA"/>
    <property type="match status" value="1"/>
</dbReference>
<dbReference type="UniPathway" id="UPA00084">
    <property type="reaction ID" value="UER00504"/>
</dbReference>
<feature type="transmembrane region" description="Helical" evidence="1">
    <location>
        <begin position="123"/>
        <end position="149"/>
    </location>
</feature>
<reference evidence="3 4" key="1">
    <citation type="submission" date="2020-08" db="EMBL/GenBank/DDBJ databases">
        <title>Bridging the membrane lipid divide: bacteria of the FCB group superphylum have the potential to synthesize archaeal ether lipids.</title>
        <authorList>
            <person name="Villanueva L."/>
            <person name="Von Meijenfeldt F.A.B."/>
            <person name="Westbye A.B."/>
            <person name="Yadav S."/>
            <person name="Hopmans E.C."/>
            <person name="Dutilh B.E."/>
            <person name="Sinninghe Damste J.S."/>
        </authorList>
    </citation>
    <scope>NUCLEOTIDE SEQUENCE [LARGE SCALE GENOMIC DNA]</scope>
    <source>
        <strain evidence="3">NIOZ-UU47</strain>
    </source>
</reference>
<dbReference type="Pfam" id="PF04608">
    <property type="entry name" value="PgpA"/>
    <property type="match status" value="1"/>
</dbReference>
<evidence type="ECO:0000313" key="4">
    <source>
        <dbReference type="Proteomes" id="UP000614424"/>
    </source>
</evidence>
<dbReference type="InterPro" id="IPR026037">
    <property type="entry name" value="PgpA"/>
</dbReference>
<sequence>MDKLIMAIATGGFIGYLPKAPGTWGTLIAFPIHFLLCMLSPGGYIIGLVLIFFLSIITAGSAEKIIDRKDPGVIVIDEVIGMLIALIGAPANPLVWFIAFLLFRFFDIIKPFPVNWPDQHLNGGYGIVLDDVFAGIYTLLILQAGYLLLGI</sequence>
<name>A0A8J6NEW8_9BACT</name>
<evidence type="ECO:0000313" key="3">
    <source>
        <dbReference type="EMBL" id="MBC8317388.1"/>
    </source>
</evidence>
<evidence type="ECO:0000256" key="1">
    <source>
        <dbReference type="SAM" id="Phobius"/>
    </source>
</evidence>
<dbReference type="SUPFAM" id="SSF101307">
    <property type="entry name" value="YutG-like"/>
    <property type="match status" value="1"/>
</dbReference>
<keyword evidence="1" id="KW-0812">Transmembrane</keyword>
<dbReference type="GO" id="GO:0006655">
    <property type="term" value="P:phosphatidylglycerol biosynthetic process"/>
    <property type="evidence" value="ECO:0007669"/>
    <property type="project" value="UniProtKB-UniPathway"/>
</dbReference>
<accession>A0A8J6NEW8</accession>
<gene>
    <name evidence="3" type="ORF">H8E41_05740</name>
</gene>
<dbReference type="PANTHER" id="PTHR36305:SF1">
    <property type="entry name" value="PHOSPHATIDYLGLYCEROPHOSPHATASE A"/>
    <property type="match status" value="1"/>
</dbReference>
<dbReference type="Proteomes" id="UP000614424">
    <property type="component" value="Unassembled WGS sequence"/>
</dbReference>